<organism evidence="1 2">
    <name type="scientific">Panagrolaimus sp. ES5</name>
    <dbReference type="NCBI Taxonomy" id="591445"/>
    <lineage>
        <taxon>Eukaryota</taxon>
        <taxon>Metazoa</taxon>
        <taxon>Ecdysozoa</taxon>
        <taxon>Nematoda</taxon>
        <taxon>Chromadorea</taxon>
        <taxon>Rhabditida</taxon>
        <taxon>Tylenchina</taxon>
        <taxon>Panagrolaimomorpha</taxon>
        <taxon>Panagrolaimoidea</taxon>
        <taxon>Panagrolaimidae</taxon>
        <taxon>Panagrolaimus</taxon>
    </lineage>
</organism>
<proteinExistence type="predicted"/>
<accession>A0AC34FBX6</accession>
<evidence type="ECO:0000313" key="2">
    <source>
        <dbReference type="WBParaSite" id="ES5_v2.g14578.t1"/>
    </source>
</evidence>
<protein>
    <submittedName>
        <fullName evidence="2">Uncharacterized protein</fullName>
    </submittedName>
</protein>
<name>A0AC34FBX6_9BILA</name>
<reference evidence="2" key="1">
    <citation type="submission" date="2022-11" db="UniProtKB">
        <authorList>
            <consortium name="WormBaseParasite"/>
        </authorList>
    </citation>
    <scope>IDENTIFICATION</scope>
</reference>
<dbReference type="WBParaSite" id="ES5_v2.g14578.t1">
    <property type="protein sequence ID" value="ES5_v2.g14578.t1"/>
    <property type="gene ID" value="ES5_v2.g14578"/>
</dbReference>
<dbReference type="Proteomes" id="UP000887579">
    <property type="component" value="Unplaced"/>
</dbReference>
<evidence type="ECO:0000313" key="1">
    <source>
        <dbReference type="Proteomes" id="UP000887579"/>
    </source>
</evidence>
<sequence length="385" mass="43305">MATRECCFSSKSNQNTFVGGGQFNNFNLNQSHKCLSAGTVFSKHFTTKNDDRKTLNYALLKASDLIENNYSKSRKSLWKESDTKILPSEYLSIINDISDKEKEGNHSSVINNSILSLHIAAYENSNEIYEKDEEKGLIKKWKNAIIQNPFEFPRQQENQKIEPEIMQFKASQRLLKSNLSKPRSSSSTTSVISSSDNFTSLCFAPTLFGLIALGFAHYFLCFTFSDFPKIHGFLQLFLGYFGWEWLDIFGSRLTRKERVFFDEKNILETSHAFDFLLGPVLDDTTPGGSGGTDPCCGKYPTVNLIKSLIADPKQAQMQEFYKQHYGNMYSIALRASQEAKAAEAATSPSSTKSLKTIKCKSDAESEISISPLASKSDENQKSKKK</sequence>